<reference evidence="3 4" key="1">
    <citation type="submission" date="2024-04" db="EMBL/GenBank/DDBJ databases">
        <title>whole genome sequencing of Lutimonas vermicola strain IMCC1616.</title>
        <authorList>
            <person name="Bae S.S."/>
        </authorList>
    </citation>
    <scope>NUCLEOTIDE SEQUENCE [LARGE SCALE GENOMIC DNA]</scope>
    <source>
        <strain evidence="3 4">IMCC1616</strain>
    </source>
</reference>
<dbReference type="InterPro" id="IPR025232">
    <property type="entry name" value="DUF4174"/>
</dbReference>
<dbReference type="Pfam" id="PF13778">
    <property type="entry name" value="DUF4174"/>
    <property type="match status" value="1"/>
</dbReference>
<comment type="caution">
    <text evidence="3">The sequence shown here is derived from an EMBL/GenBank/DDBJ whole genome shotgun (WGS) entry which is preliminary data.</text>
</comment>
<organism evidence="3 4">
    <name type="scientific">Lutimonas vermicola</name>
    <dbReference type="NCBI Taxonomy" id="414288"/>
    <lineage>
        <taxon>Bacteria</taxon>
        <taxon>Pseudomonadati</taxon>
        <taxon>Bacteroidota</taxon>
        <taxon>Flavobacteriia</taxon>
        <taxon>Flavobacteriales</taxon>
        <taxon>Flavobacteriaceae</taxon>
        <taxon>Lutimonas</taxon>
    </lineage>
</organism>
<keyword evidence="4" id="KW-1185">Reference proteome</keyword>
<evidence type="ECO:0000259" key="2">
    <source>
        <dbReference type="Pfam" id="PF13778"/>
    </source>
</evidence>
<dbReference type="EMBL" id="JBCDNA010000003">
    <property type="protein sequence ID" value="MEL4456844.1"/>
    <property type="molecule type" value="Genomic_DNA"/>
</dbReference>
<evidence type="ECO:0000256" key="1">
    <source>
        <dbReference type="ARBA" id="ARBA00022729"/>
    </source>
</evidence>
<proteinExistence type="predicted"/>
<evidence type="ECO:0000313" key="3">
    <source>
        <dbReference type="EMBL" id="MEL4456844.1"/>
    </source>
</evidence>
<feature type="domain" description="DUF4174" evidence="2">
    <location>
        <begin position="25"/>
        <end position="138"/>
    </location>
</feature>
<name>A0ABU9L322_9FLAO</name>
<dbReference type="RefSeq" id="WP_342161009.1">
    <property type="nucleotide sequence ID" value="NZ_JBCDNA010000003.1"/>
</dbReference>
<sequence>MSNFKLPLLLILLLNISTIMGQQISDYQWKNRLVVLLTDSQDSQMYQLQLKDLKTDLQGLKERKILVITLTPNYQITGIDNGIEQKAVLNFKKLKKETDGFEVILVGLDGYVKLQQSKLLTHQELFAQIDRMPMRRDEIKKN</sequence>
<evidence type="ECO:0000313" key="4">
    <source>
        <dbReference type="Proteomes" id="UP001474120"/>
    </source>
</evidence>
<accession>A0ABU9L322</accession>
<dbReference type="Proteomes" id="UP001474120">
    <property type="component" value="Unassembled WGS sequence"/>
</dbReference>
<protein>
    <submittedName>
        <fullName evidence="3">DUF4174 domain-containing protein</fullName>
    </submittedName>
</protein>
<gene>
    <name evidence="3" type="ORF">AABB81_13120</name>
</gene>
<keyword evidence="1" id="KW-0732">Signal</keyword>